<reference evidence="1 2" key="1">
    <citation type="journal article" date="2021" name="BMC Genomics">
        <title>Datura genome reveals duplications of psychoactive alkaloid biosynthetic genes and high mutation rate following tissue culture.</title>
        <authorList>
            <person name="Rajewski A."/>
            <person name="Carter-House D."/>
            <person name="Stajich J."/>
            <person name="Litt A."/>
        </authorList>
    </citation>
    <scope>NUCLEOTIDE SEQUENCE [LARGE SCALE GENOMIC DNA]</scope>
    <source>
        <strain evidence="1">AR-01</strain>
    </source>
</reference>
<comment type="caution">
    <text evidence="1">The sequence shown here is derived from an EMBL/GenBank/DDBJ whole genome shotgun (WGS) entry which is preliminary data.</text>
</comment>
<gene>
    <name evidence="1" type="ORF">HAX54_006825</name>
</gene>
<keyword evidence="2" id="KW-1185">Reference proteome</keyword>
<dbReference type="Proteomes" id="UP000823775">
    <property type="component" value="Unassembled WGS sequence"/>
</dbReference>
<protein>
    <submittedName>
        <fullName evidence="1">Uncharacterized protein</fullName>
    </submittedName>
</protein>
<evidence type="ECO:0000313" key="1">
    <source>
        <dbReference type="EMBL" id="MCD7450533.1"/>
    </source>
</evidence>
<sequence length="147" mass="16379">MWSHNRLLERPRALTRTLTRRVTHPSVCKFTPFLHASRPVHATPVHAEIPLHYILCRQHDGDGIGLTAEAPPLYASVVRHHDDGSGSVIFLALSAKRLDEIDDNQTTRGFSLTRASILELADEGLGTRTKSENSKRKTVIIGLEDLI</sequence>
<accession>A0ABS8RUZ8</accession>
<name>A0ABS8RUZ8_DATST</name>
<proteinExistence type="predicted"/>
<dbReference type="EMBL" id="JACEIK010000135">
    <property type="protein sequence ID" value="MCD7450533.1"/>
    <property type="molecule type" value="Genomic_DNA"/>
</dbReference>
<evidence type="ECO:0000313" key="2">
    <source>
        <dbReference type="Proteomes" id="UP000823775"/>
    </source>
</evidence>
<organism evidence="1 2">
    <name type="scientific">Datura stramonium</name>
    <name type="common">Jimsonweed</name>
    <name type="synonym">Common thornapple</name>
    <dbReference type="NCBI Taxonomy" id="4076"/>
    <lineage>
        <taxon>Eukaryota</taxon>
        <taxon>Viridiplantae</taxon>
        <taxon>Streptophyta</taxon>
        <taxon>Embryophyta</taxon>
        <taxon>Tracheophyta</taxon>
        <taxon>Spermatophyta</taxon>
        <taxon>Magnoliopsida</taxon>
        <taxon>eudicotyledons</taxon>
        <taxon>Gunneridae</taxon>
        <taxon>Pentapetalae</taxon>
        <taxon>asterids</taxon>
        <taxon>lamiids</taxon>
        <taxon>Solanales</taxon>
        <taxon>Solanaceae</taxon>
        <taxon>Solanoideae</taxon>
        <taxon>Datureae</taxon>
        <taxon>Datura</taxon>
    </lineage>
</organism>